<keyword evidence="2" id="KW-0812">Transmembrane</keyword>
<feature type="transmembrane region" description="Helical" evidence="2">
    <location>
        <begin position="1091"/>
        <end position="1113"/>
    </location>
</feature>
<feature type="transmembrane region" description="Helical" evidence="2">
    <location>
        <begin position="947"/>
        <end position="967"/>
    </location>
</feature>
<dbReference type="AlphaFoldDB" id="A0A8J4LMY2"/>
<gene>
    <name evidence="3" type="ORF">Vretimale_7185</name>
</gene>
<name>A0A8J4LMY2_9CHLO</name>
<feature type="transmembrane region" description="Helical" evidence="2">
    <location>
        <begin position="1050"/>
        <end position="1070"/>
    </location>
</feature>
<comment type="caution">
    <text evidence="3">The sequence shown here is derived from an EMBL/GenBank/DDBJ whole genome shotgun (WGS) entry which is preliminary data.</text>
</comment>
<keyword evidence="2" id="KW-1133">Transmembrane helix</keyword>
<reference evidence="3" key="1">
    <citation type="journal article" date="2021" name="Proc. Natl. Acad. Sci. U.S.A.">
        <title>Three genomes in the algal genus Volvox reveal the fate of a haploid sex-determining region after a transition to homothallism.</title>
        <authorList>
            <person name="Yamamoto K."/>
            <person name="Hamaji T."/>
            <person name="Kawai-Toyooka H."/>
            <person name="Matsuzaki R."/>
            <person name="Takahashi F."/>
            <person name="Nishimura Y."/>
            <person name="Kawachi M."/>
            <person name="Noguchi H."/>
            <person name="Minakuchi Y."/>
            <person name="Umen J.G."/>
            <person name="Toyoda A."/>
            <person name="Nozaki H."/>
        </authorList>
    </citation>
    <scope>NUCLEOTIDE SEQUENCE</scope>
    <source>
        <strain evidence="3">NIES-3785</strain>
    </source>
</reference>
<evidence type="ECO:0000256" key="1">
    <source>
        <dbReference type="SAM" id="MobiDB-lite"/>
    </source>
</evidence>
<feature type="compositionally biased region" description="Low complexity" evidence="1">
    <location>
        <begin position="319"/>
        <end position="333"/>
    </location>
</feature>
<feature type="compositionally biased region" description="Polar residues" evidence="1">
    <location>
        <begin position="334"/>
        <end position="349"/>
    </location>
</feature>
<proteinExistence type="predicted"/>
<accession>A0A8J4LMY2</accession>
<protein>
    <submittedName>
        <fullName evidence="3">Uncharacterized protein</fullName>
    </submittedName>
</protein>
<feature type="non-terminal residue" evidence="3">
    <location>
        <position position="1169"/>
    </location>
</feature>
<evidence type="ECO:0000313" key="4">
    <source>
        <dbReference type="Proteomes" id="UP000722791"/>
    </source>
</evidence>
<evidence type="ECO:0000256" key="2">
    <source>
        <dbReference type="SAM" id="Phobius"/>
    </source>
</evidence>
<organism evidence="3 4">
    <name type="scientific">Volvox reticuliferus</name>
    <dbReference type="NCBI Taxonomy" id="1737510"/>
    <lineage>
        <taxon>Eukaryota</taxon>
        <taxon>Viridiplantae</taxon>
        <taxon>Chlorophyta</taxon>
        <taxon>core chlorophytes</taxon>
        <taxon>Chlorophyceae</taxon>
        <taxon>CS clade</taxon>
        <taxon>Chlamydomonadales</taxon>
        <taxon>Volvocaceae</taxon>
        <taxon>Volvox</taxon>
    </lineage>
</organism>
<dbReference type="EMBL" id="BNCQ01000011">
    <property type="protein sequence ID" value="GIM02288.1"/>
    <property type="molecule type" value="Genomic_DNA"/>
</dbReference>
<sequence>RLELTLRNIFWRGGTCVKAYVSAQRALPVVVGRPEMPVGPQQGAAQKVHQLLEAVLDATTLVIGCVFVIISAAPLMIAFCGGQDLDALSASISVLHAYPCEGSAIARTAFLARSSPRILKNVLCIRGQDVWLAAFLSFWLLRVASRICLPPRLYSHIVAPLLTFAARAAPLVLLLAAGRRSPLSSTASQFVFRSQGFFDAIVSVMQPTSFAHAEVLFNILSVVAVGLLASWHGHSNAVGISVGGGDVDASDSTGGSNGNDGDGDGGNAATAAWVFVAQVVLQRAVLMLAVHWLVGRFFRRRHGPRALVGLQTSPPQVSAAATVAAPTSPASSAHCQRQQLQGHLDSQQPRPEAEDPASSDQRRDRLLGCGHCTGNCCQQVLQMLAHAAAGAAGTPAAAVEAGTGSIVAGPATAVQDEGTKNMVPDLATVANGRAVCGAVSTTLTIPYKSPIRRRTARIKIPFAEPEDIAPGYVERLQALVAQRGMHLSGVYVRPGCIELLMDLEMDARQMYDAARHSSAAAPHIPEGRELQSADCAAFANGDGSGHCCAAAAAAAAAPAVGDIHLVDPCRICHHAVSLASDIDGVLWALGVNASTAIFGGKLTASATADVTVISLDEAAVQHPGGGVTPQPRVLQLSPRVLMRPPPPPPCPPNLAPCEAVVAELSVTVSYADASAGGNDRDACGNHAEMSTTRALPEVLIRSQGLYLRSRAALRSGSAGGGDGGSLTSSYKVDLLELPPYPGLALIELRLGRTLSPAIPLLILDDPAVAVELESATAWVNTAAAAAAGSSFSGRSTDRSLDDFLWDLGAWLTHSAVASNVRATYASRAAELCLRMPYDTADALALHLISYAEACGWTATANCIRKRAVIAASAEGADAIVATAATAATDVATEATNPDTGYCWPPPPPGPQSHPRPLLLVALLQAIGWCALPPKDEAAYAVYAAPRVFAYGHVIQAMEVLSLIALLFRARNQLLDPGNLTTIVGCAMGTLTAAAWPLLPHRRWEALVNAVKIPRYFAYVTAKLMIGWLGFPAPPGIVPYQMGYAMLVMEGVLMPFSCLLSPRAALILALIKFPFAIEMMLASGATADPVRAVVLCFRVVLAAVATTIACHTYLRYSYIAWVAAPSARSGPGMLAAEAMAAAVIAATKDDTAAGASASRPCFKSIIESTD</sequence>
<feature type="region of interest" description="Disordered" evidence="1">
    <location>
        <begin position="319"/>
        <end position="362"/>
    </location>
</feature>
<evidence type="ECO:0000313" key="3">
    <source>
        <dbReference type="EMBL" id="GIM02288.1"/>
    </source>
</evidence>
<dbReference type="Proteomes" id="UP000722791">
    <property type="component" value="Unassembled WGS sequence"/>
</dbReference>
<keyword evidence="2" id="KW-0472">Membrane</keyword>
<feature type="transmembrane region" description="Helical" evidence="2">
    <location>
        <begin position="979"/>
        <end position="1000"/>
    </location>
</feature>